<gene>
    <name evidence="1" type="ORF">SORDD16_00071</name>
</gene>
<evidence type="ECO:0000313" key="1">
    <source>
        <dbReference type="EMBL" id="KXT88390.1"/>
    </source>
</evidence>
<comment type="caution">
    <text evidence="1">The sequence shown here is derived from an EMBL/GenBank/DDBJ whole genome shotgun (WGS) entry which is preliminary data.</text>
</comment>
<dbReference type="Proteomes" id="UP000072653">
    <property type="component" value="Unassembled WGS sequence"/>
</dbReference>
<dbReference type="EMBL" id="LQOB01000010">
    <property type="protein sequence ID" value="KXT88390.1"/>
    <property type="molecule type" value="Genomic_DNA"/>
</dbReference>
<organism evidence="1 2">
    <name type="scientific">Streptococcus oralis</name>
    <dbReference type="NCBI Taxonomy" id="1303"/>
    <lineage>
        <taxon>Bacteria</taxon>
        <taxon>Bacillati</taxon>
        <taxon>Bacillota</taxon>
        <taxon>Bacilli</taxon>
        <taxon>Lactobacillales</taxon>
        <taxon>Streptococcaceae</taxon>
        <taxon>Streptococcus</taxon>
    </lineage>
</organism>
<name>A0A139PG96_STROR</name>
<dbReference type="AlphaFoldDB" id="A0A139PG96"/>
<proteinExistence type="predicted"/>
<evidence type="ECO:0000313" key="2">
    <source>
        <dbReference type="Proteomes" id="UP000072653"/>
    </source>
</evidence>
<sequence>MRILSISSIVCRSRGYCTKHRFMNIEENILDRDFTADVLNQKWCTNVTFM</sequence>
<accession>A0A139PG96</accession>
<reference evidence="1 2" key="1">
    <citation type="submission" date="2016-01" db="EMBL/GenBank/DDBJ databases">
        <title>Highly variable Streptococcus oralis are common among viridans streptococci isolated from primates.</title>
        <authorList>
            <person name="Denapaite D."/>
            <person name="Rieger M."/>
            <person name="Koendgen S."/>
            <person name="Brueckner R."/>
            <person name="Ochigava I."/>
            <person name="Kappeler P."/>
            <person name="Maetz-Rensing K."/>
            <person name="Leendertz F."/>
            <person name="Hakenbeck R."/>
        </authorList>
    </citation>
    <scope>NUCLEOTIDE SEQUENCE [LARGE SCALE GENOMIC DNA]</scope>
    <source>
        <strain evidence="1 2">DD16</strain>
    </source>
</reference>
<protein>
    <submittedName>
        <fullName evidence="1">Mobile element protein</fullName>
    </submittedName>
</protein>